<protein>
    <submittedName>
        <fullName evidence="1">Uncharacterized protein</fullName>
    </submittedName>
</protein>
<evidence type="ECO:0000313" key="2">
    <source>
        <dbReference type="Proteomes" id="UP001174205"/>
    </source>
</evidence>
<evidence type="ECO:0000313" key="1">
    <source>
        <dbReference type="EMBL" id="MDN4602281.1"/>
    </source>
</evidence>
<dbReference type="RefSeq" id="WP_301247053.1">
    <property type="nucleotide sequence ID" value="NZ_JAROCD010000006.1"/>
</dbReference>
<comment type="caution">
    <text evidence="1">The sequence shown here is derived from an EMBL/GenBank/DDBJ whole genome shotgun (WGS) entry which is preliminary data.</text>
</comment>
<organism evidence="1 2">
    <name type="scientific">Paenibacillus vandeheii</name>
    <dbReference type="NCBI Taxonomy" id="3035917"/>
    <lineage>
        <taxon>Bacteria</taxon>
        <taxon>Bacillati</taxon>
        <taxon>Bacillota</taxon>
        <taxon>Bacilli</taxon>
        <taxon>Bacillales</taxon>
        <taxon>Paenibacillaceae</taxon>
        <taxon>Paenibacillus</taxon>
    </lineage>
</organism>
<dbReference type="EMBL" id="JAROCD010000006">
    <property type="protein sequence ID" value="MDN4602281.1"/>
    <property type="molecule type" value="Genomic_DNA"/>
</dbReference>
<proteinExistence type="predicted"/>
<sequence length="42" mass="4821">MWINKADAIHVIPMESGMIALWQHKRIETATELVAVFFVIPL</sequence>
<accession>A0ABT8JCD2</accession>
<name>A0ABT8JCD2_9BACL</name>
<reference evidence="1" key="1">
    <citation type="submission" date="2023-03" db="EMBL/GenBank/DDBJ databases">
        <title>MT1 and MT2 Draft Genomes of Novel Species.</title>
        <authorList>
            <person name="Venkateswaran K."/>
        </authorList>
    </citation>
    <scope>NUCLEOTIDE SEQUENCE</scope>
    <source>
        <strain evidence="1">F6_3S_P_1C</strain>
    </source>
</reference>
<gene>
    <name evidence="1" type="ORF">P5G61_13685</name>
</gene>
<keyword evidence="2" id="KW-1185">Reference proteome</keyword>
<dbReference type="Proteomes" id="UP001174205">
    <property type="component" value="Unassembled WGS sequence"/>
</dbReference>